<dbReference type="InterPro" id="IPR023302">
    <property type="entry name" value="Pept_S9A_N"/>
</dbReference>
<dbReference type="AlphaFoldDB" id="A0A0J1C651"/>
<keyword evidence="1" id="KW-0645">Protease</keyword>
<dbReference type="SUPFAM" id="SSF53474">
    <property type="entry name" value="alpha/beta-Hydrolases"/>
    <property type="match status" value="1"/>
</dbReference>
<accession>A0A0J1C651</accession>
<evidence type="ECO:0000259" key="5">
    <source>
        <dbReference type="Pfam" id="PF02897"/>
    </source>
</evidence>
<proteinExistence type="predicted"/>
<organism evidence="6 7">
    <name type="scientific">Neisseria arctica</name>
    <dbReference type="NCBI Taxonomy" id="1470200"/>
    <lineage>
        <taxon>Bacteria</taxon>
        <taxon>Pseudomonadati</taxon>
        <taxon>Pseudomonadota</taxon>
        <taxon>Betaproteobacteria</taxon>
        <taxon>Neisseriales</taxon>
        <taxon>Neisseriaceae</taxon>
        <taxon>Neisseria</taxon>
    </lineage>
</organism>
<evidence type="ECO:0000256" key="2">
    <source>
        <dbReference type="ARBA" id="ARBA00022801"/>
    </source>
</evidence>
<dbReference type="OrthoDB" id="9801421at2"/>
<dbReference type="PRINTS" id="PR00862">
    <property type="entry name" value="PROLIGOPTASE"/>
</dbReference>
<dbReference type="PANTHER" id="PTHR42881:SF13">
    <property type="entry name" value="PROLYL ENDOPEPTIDASE"/>
    <property type="match status" value="1"/>
</dbReference>
<name>A0A0J1C651_9NEIS</name>
<dbReference type="Proteomes" id="UP000036027">
    <property type="component" value="Unassembled WGS sequence"/>
</dbReference>
<dbReference type="GO" id="GO:0006508">
    <property type="term" value="P:proteolysis"/>
    <property type="evidence" value="ECO:0007669"/>
    <property type="project" value="UniProtKB-KW"/>
</dbReference>
<keyword evidence="3" id="KW-0720">Serine protease</keyword>
<keyword evidence="7" id="KW-1185">Reference proteome</keyword>
<dbReference type="GO" id="GO:0004252">
    <property type="term" value="F:serine-type endopeptidase activity"/>
    <property type="evidence" value="ECO:0007669"/>
    <property type="project" value="InterPro"/>
</dbReference>
<dbReference type="InterPro" id="IPR001375">
    <property type="entry name" value="Peptidase_S9_cat"/>
</dbReference>
<dbReference type="GO" id="GO:0005829">
    <property type="term" value="C:cytosol"/>
    <property type="evidence" value="ECO:0007669"/>
    <property type="project" value="TreeGrafter"/>
</dbReference>
<dbReference type="STRING" id="1470200.PL75_00310"/>
<protein>
    <submittedName>
        <fullName evidence="6">Prolyl endopeptidase</fullName>
    </submittedName>
</protein>
<feature type="domain" description="Peptidase S9A N-terminal" evidence="5">
    <location>
        <begin position="5"/>
        <end position="405"/>
    </location>
</feature>
<keyword evidence="2" id="KW-0378">Hydrolase</keyword>
<evidence type="ECO:0000313" key="7">
    <source>
        <dbReference type="Proteomes" id="UP000036027"/>
    </source>
</evidence>
<dbReference type="Pfam" id="PF02897">
    <property type="entry name" value="Peptidase_S9_N"/>
    <property type="match status" value="1"/>
</dbReference>
<sequence length="671" mass="74421">MQDFMQDPYSYLHDLSSSITREFASAAHAETLARFCNDDTFLSMADDITRQLQDERQIPFCQEHRGRMYHFHQSADYPKGVYRMCTAASFRAGIPDWQILFSVADFDEILGDDVYLDGVSHYVEAPHQVLLSLSVEGSDTAYTLEFDLNKGALVEGGFHFPAGKSHIAWRNADSVWVCPAWDERQLTRSGYPREVWLMRRGQSFSEAQPVYQMDSEGMMVNAWRYLDGQGAPIDLIEAAGGFFTKDYFQVSAEGLVQRLNLPADCEISGYLAGQLMLHLRSDWQRANHCYPAGSLVAVKLNKGELGGAQLLFLPNERQALESVETTKRFVVAAILDNVSGRLKAWRFINGQWQETEVPALPQGALEITDQPWGGDVVYIASGDFTTPLTLFALDLQVMELTVLRRQPKQFDAKDIRVGQFYAYSADGVRIPYYHVGKESGVHTPTLVYAYGGFGVPELPHYLGTIGRHWLEKGYAFVVANIRGGGEFGPNWHRAAQRKNKYKSVEDLVAVVRDIAARGLSSPARIGLQGGSNGGLITAAAFVRAPESIGALVCEVPLTDMLAYTQLSAGASWTDEYGDPDNPDEKTALASLSPYHHLSDGRKYPPALITTSFSDDRVHPAHALKFYAKLRTISPQSWLFAPQSGGHVGNTTQTQTAAELAGVLYFLQQNLA</sequence>
<dbReference type="InterPro" id="IPR002470">
    <property type="entry name" value="Peptidase_S9A"/>
</dbReference>
<evidence type="ECO:0000256" key="3">
    <source>
        <dbReference type="ARBA" id="ARBA00022825"/>
    </source>
</evidence>
<dbReference type="GO" id="GO:0070012">
    <property type="term" value="F:oligopeptidase activity"/>
    <property type="evidence" value="ECO:0007669"/>
    <property type="project" value="TreeGrafter"/>
</dbReference>
<dbReference type="PATRIC" id="fig|1470200.3.peg.70"/>
<evidence type="ECO:0000313" key="6">
    <source>
        <dbReference type="EMBL" id="KLT73823.1"/>
    </source>
</evidence>
<dbReference type="InterPro" id="IPR051167">
    <property type="entry name" value="Prolyl_oligopep/macrocyclase"/>
</dbReference>
<reference evidence="6 7" key="1">
    <citation type="submission" date="2014-11" db="EMBL/GenBank/DDBJ databases">
        <title>Genome of a novel goose pathogen.</title>
        <authorList>
            <person name="Hansen C.M."/>
            <person name="Hueffer K."/>
            <person name="Choi S.C."/>
        </authorList>
    </citation>
    <scope>NUCLEOTIDE SEQUENCE [LARGE SCALE GENOMIC DNA]</scope>
    <source>
        <strain evidence="6 7">KH1503</strain>
    </source>
</reference>
<gene>
    <name evidence="6" type="ORF">PL75_00310</name>
</gene>
<comment type="caution">
    <text evidence="6">The sequence shown here is derived from an EMBL/GenBank/DDBJ whole genome shotgun (WGS) entry which is preliminary data.</text>
</comment>
<dbReference type="InterPro" id="IPR029058">
    <property type="entry name" value="AB_hydrolase_fold"/>
</dbReference>
<dbReference type="SUPFAM" id="SSF50993">
    <property type="entry name" value="Peptidase/esterase 'gauge' domain"/>
    <property type="match status" value="1"/>
</dbReference>
<dbReference type="PANTHER" id="PTHR42881">
    <property type="entry name" value="PROLYL ENDOPEPTIDASE"/>
    <property type="match status" value="1"/>
</dbReference>
<evidence type="ECO:0000256" key="1">
    <source>
        <dbReference type="ARBA" id="ARBA00022670"/>
    </source>
</evidence>
<dbReference type="Pfam" id="PF00326">
    <property type="entry name" value="Peptidase_S9"/>
    <property type="match status" value="1"/>
</dbReference>
<evidence type="ECO:0000259" key="4">
    <source>
        <dbReference type="Pfam" id="PF00326"/>
    </source>
</evidence>
<feature type="domain" description="Peptidase S9 prolyl oligopeptidase catalytic" evidence="4">
    <location>
        <begin position="469"/>
        <end position="670"/>
    </location>
</feature>
<dbReference type="Gene3D" id="3.40.50.1820">
    <property type="entry name" value="alpha/beta hydrolase"/>
    <property type="match status" value="1"/>
</dbReference>
<dbReference type="EMBL" id="JTDO01000001">
    <property type="protein sequence ID" value="KLT73823.1"/>
    <property type="molecule type" value="Genomic_DNA"/>
</dbReference>
<dbReference type="Gene3D" id="2.130.10.120">
    <property type="entry name" value="Prolyl oligopeptidase, N-terminal domain"/>
    <property type="match status" value="1"/>
</dbReference>